<evidence type="ECO:0000256" key="1">
    <source>
        <dbReference type="ARBA" id="ARBA00004651"/>
    </source>
</evidence>
<comment type="subcellular location">
    <subcellularLocation>
        <location evidence="1">Cell membrane</location>
        <topology evidence="1">Multi-pass membrane protein</topology>
    </subcellularLocation>
</comment>
<dbReference type="Gene3D" id="2.30.30.60">
    <property type="match status" value="1"/>
</dbReference>
<reference evidence="9" key="1">
    <citation type="journal article" date="2012" name="Science">
        <title>Fermentation, hydrogen, and sulfur metabolism in multiple uncultivated bacterial phyla.</title>
        <authorList>
            <person name="Wrighton K.C."/>
            <person name="Thomas B.C."/>
            <person name="Sharon I."/>
            <person name="Miller C.S."/>
            <person name="Castelle C.J."/>
            <person name="VerBerkmoes N.C."/>
            <person name="Wilkins M.J."/>
            <person name="Hettich R.L."/>
            <person name="Lipton M.S."/>
            <person name="Williams K.H."/>
            <person name="Long P.E."/>
            <person name="Banfield J.F."/>
        </authorList>
    </citation>
    <scope>NUCLEOTIDE SEQUENCE [LARGE SCALE GENOMIC DNA]</scope>
</reference>
<organism evidence="9">
    <name type="scientific">uncultured bacterium</name>
    <name type="common">gcode 4</name>
    <dbReference type="NCBI Taxonomy" id="1234023"/>
    <lineage>
        <taxon>Bacteria</taxon>
        <taxon>environmental samples</taxon>
    </lineage>
</organism>
<comment type="similarity">
    <text evidence="2">Belongs to the MscS (TC 1.A.23) family.</text>
</comment>
<keyword evidence="6 7" id="KW-0472">Membrane</keyword>
<accession>K1YJV0</accession>
<evidence type="ECO:0000256" key="3">
    <source>
        <dbReference type="ARBA" id="ARBA00022475"/>
    </source>
</evidence>
<evidence type="ECO:0000256" key="2">
    <source>
        <dbReference type="ARBA" id="ARBA00008017"/>
    </source>
</evidence>
<evidence type="ECO:0000256" key="5">
    <source>
        <dbReference type="ARBA" id="ARBA00022989"/>
    </source>
</evidence>
<dbReference type="InterPro" id="IPR006685">
    <property type="entry name" value="MscS_channel_2nd"/>
</dbReference>
<feature type="domain" description="Mechanosensitive ion channel MscS" evidence="8">
    <location>
        <begin position="112"/>
        <end position="177"/>
    </location>
</feature>
<dbReference type="InterPro" id="IPR045275">
    <property type="entry name" value="MscS_archaea/bacteria_type"/>
</dbReference>
<protein>
    <submittedName>
        <fullName evidence="9">Small-conductance mechanosensitive channel</fullName>
    </submittedName>
</protein>
<dbReference type="Gene3D" id="3.30.70.100">
    <property type="match status" value="1"/>
</dbReference>
<dbReference type="GO" id="GO:0005886">
    <property type="term" value="C:plasma membrane"/>
    <property type="evidence" value="ECO:0007669"/>
    <property type="project" value="UniProtKB-SubCell"/>
</dbReference>
<dbReference type="SUPFAM" id="SSF82861">
    <property type="entry name" value="Mechanosensitive channel protein MscS (YggB), transmembrane region"/>
    <property type="match status" value="1"/>
</dbReference>
<dbReference type="PANTHER" id="PTHR30221:SF1">
    <property type="entry name" value="SMALL-CONDUCTANCE MECHANOSENSITIVE CHANNEL"/>
    <property type="match status" value="1"/>
</dbReference>
<dbReference type="InterPro" id="IPR010920">
    <property type="entry name" value="LSM_dom_sf"/>
</dbReference>
<dbReference type="Pfam" id="PF00924">
    <property type="entry name" value="MS_channel_2nd"/>
    <property type="match status" value="1"/>
</dbReference>
<proteinExistence type="inferred from homology"/>
<dbReference type="InterPro" id="IPR011066">
    <property type="entry name" value="MscS_channel_C_sf"/>
</dbReference>
<keyword evidence="4 7" id="KW-0812">Transmembrane</keyword>
<evidence type="ECO:0000256" key="4">
    <source>
        <dbReference type="ARBA" id="ARBA00022692"/>
    </source>
</evidence>
<gene>
    <name evidence="9" type="ORF">ACD_80C00012G0015</name>
</gene>
<dbReference type="InterPro" id="IPR023408">
    <property type="entry name" value="MscS_beta-dom_sf"/>
</dbReference>
<evidence type="ECO:0000313" key="9">
    <source>
        <dbReference type="EMBL" id="EKD25599.1"/>
    </source>
</evidence>
<dbReference type="InterPro" id="IPR011014">
    <property type="entry name" value="MscS_channel_TM-2"/>
</dbReference>
<dbReference type="SUPFAM" id="SSF50182">
    <property type="entry name" value="Sm-like ribonucleoproteins"/>
    <property type="match status" value="1"/>
</dbReference>
<dbReference type="SUPFAM" id="SSF82689">
    <property type="entry name" value="Mechanosensitive channel protein MscS (YggB), C-terminal domain"/>
    <property type="match status" value="1"/>
</dbReference>
<dbReference type="AlphaFoldDB" id="K1YJV0"/>
<dbReference type="PANTHER" id="PTHR30221">
    <property type="entry name" value="SMALL-CONDUCTANCE MECHANOSENSITIVE CHANNEL"/>
    <property type="match status" value="1"/>
</dbReference>
<dbReference type="Gene3D" id="1.10.287.1260">
    <property type="match status" value="1"/>
</dbReference>
<keyword evidence="3" id="KW-1003">Cell membrane</keyword>
<sequence length="297" mass="33470">MNTQTVVEPTALQNFMDSAIVTYGLKIIGAIIVILFLLLISKFIAGMVRRNIVKNGDPSNKHIDKIWKLIHDITFYILVIFSFFIGFEMVGFNVGLIVWGISFGVGLAFKEILGNMIAGIMILYTKEFKLGDIVEIQADQAYLGRIEEITIRYTVIRTLDLRQVVLPNMTLISVPIKTFSAEPIIKLTALFGVHYDSDVAKVLEVILNAVNSFDFVKEKTTTKVFVSNFADSYIEIKSLFSFDPNCGLLTDFAIGYINEKVNNEFAINNINVPYNMLTINFEKEADKQSLIKNIPLQ</sequence>
<feature type="transmembrane region" description="Helical" evidence="7">
    <location>
        <begin position="20"/>
        <end position="45"/>
    </location>
</feature>
<evidence type="ECO:0000259" key="8">
    <source>
        <dbReference type="Pfam" id="PF00924"/>
    </source>
</evidence>
<keyword evidence="5 7" id="KW-1133">Transmembrane helix</keyword>
<evidence type="ECO:0000256" key="6">
    <source>
        <dbReference type="ARBA" id="ARBA00023136"/>
    </source>
</evidence>
<feature type="transmembrane region" description="Helical" evidence="7">
    <location>
        <begin position="97"/>
        <end position="124"/>
    </location>
</feature>
<dbReference type="GO" id="GO:0008381">
    <property type="term" value="F:mechanosensitive monoatomic ion channel activity"/>
    <property type="evidence" value="ECO:0007669"/>
    <property type="project" value="InterPro"/>
</dbReference>
<dbReference type="EMBL" id="AMFJ01036019">
    <property type="protein sequence ID" value="EKD25599.1"/>
    <property type="molecule type" value="Genomic_DNA"/>
</dbReference>
<evidence type="ECO:0000256" key="7">
    <source>
        <dbReference type="SAM" id="Phobius"/>
    </source>
</evidence>
<name>K1YJV0_9BACT</name>
<comment type="caution">
    <text evidence="9">The sequence shown here is derived from an EMBL/GenBank/DDBJ whole genome shotgun (WGS) entry which is preliminary data.</text>
</comment>